<reference evidence="1 2" key="1">
    <citation type="submission" date="2020-08" db="EMBL/GenBank/DDBJ databases">
        <title>Genomic Encyclopedia of Type Strains, Phase IV (KMG-IV): sequencing the most valuable type-strain genomes for metagenomic binning, comparative biology and taxonomic classification.</title>
        <authorList>
            <person name="Goeker M."/>
        </authorList>
    </citation>
    <scope>NUCLEOTIDE SEQUENCE [LARGE SCALE GENOMIC DNA]</scope>
    <source>
        <strain evidence="1 2">DSM 101015</strain>
    </source>
</reference>
<comment type="caution">
    <text evidence="1">The sequence shown here is derived from an EMBL/GenBank/DDBJ whole genome shotgun (WGS) entry which is preliminary data.</text>
</comment>
<keyword evidence="2" id="KW-1185">Reference proteome</keyword>
<protein>
    <recommendedName>
        <fullName evidence="3">DUF309 domain-containing protein</fullName>
    </recommendedName>
</protein>
<organism evidence="1 2">
    <name type="scientific">Sulfitobacter noctilucicola</name>
    <dbReference type="NCBI Taxonomy" id="1342301"/>
    <lineage>
        <taxon>Bacteria</taxon>
        <taxon>Pseudomonadati</taxon>
        <taxon>Pseudomonadota</taxon>
        <taxon>Alphaproteobacteria</taxon>
        <taxon>Rhodobacterales</taxon>
        <taxon>Roseobacteraceae</taxon>
        <taxon>Sulfitobacter</taxon>
    </lineage>
</organism>
<dbReference type="InterPro" id="IPR023203">
    <property type="entry name" value="TTHA0068_sf"/>
</dbReference>
<dbReference type="Pfam" id="PF03745">
    <property type="entry name" value="DUF309"/>
    <property type="match status" value="1"/>
</dbReference>
<dbReference type="Proteomes" id="UP000565745">
    <property type="component" value="Unassembled WGS sequence"/>
</dbReference>
<dbReference type="Gene3D" id="1.10.3450.10">
    <property type="entry name" value="TTHA0068-like"/>
    <property type="match status" value="1"/>
</dbReference>
<dbReference type="InterPro" id="IPR005500">
    <property type="entry name" value="DUF309"/>
</dbReference>
<dbReference type="SUPFAM" id="SSF140663">
    <property type="entry name" value="TTHA0068-like"/>
    <property type="match status" value="1"/>
</dbReference>
<dbReference type="AlphaFoldDB" id="A0A7W6M7W0"/>
<sequence length="150" mass="17023">MIDPDSGGRLPPHVYIPGQTPRHPENWFDAIKDSVTPDTKVEDLHQTDAFKTGLLYLKGGYFWECHEVLEAVWMQTPPASVEREMVQSLIQLANARLKILMGRPDAARRLCVMVDEHLQRCMPPQPILGLATEEVRGWLNAVRRELGQAI</sequence>
<dbReference type="RefSeq" id="WP_241461305.1">
    <property type="nucleotide sequence ID" value="NZ_JACIFU010000001.1"/>
</dbReference>
<gene>
    <name evidence="1" type="ORF">GGR93_000852</name>
</gene>
<dbReference type="EMBL" id="JACIFU010000001">
    <property type="protein sequence ID" value="MBB4173091.1"/>
    <property type="molecule type" value="Genomic_DNA"/>
</dbReference>
<evidence type="ECO:0000313" key="1">
    <source>
        <dbReference type="EMBL" id="MBB4173091.1"/>
    </source>
</evidence>
<name>A0A7W6M7W0_9RHOB</name>
<evidence type="ECO:0000313" key="2">
    <source>
        <dbReference type="Proteomes" id="UP000565745"/>
    </source>
</evidence>
<accession>A0A7W6M7W0</accession>
<proteinExistence type="predicted"/>
<evidence type="ECO:0008006" key="3">
    <source>
        <dbReference type="Google" id="ProtNLM"/>
    </source>
</evidence>